<evidence type="ECO:0000259" key="7">
    <source>
        <dbReference type="Pfam" id="PF04138"/>
    </source>
</evidence>
<gene>
    <name evidence="8" type="ORF">SAMN02982929_06409</name>
    <name evidence="9" type="ORF">SAMN05216506_10317</name>
</gene>
<accession>A0A1H6EI11</accession>
<dbReference type="InterPro" id="IPR007267">
    <property type="entry name" value="GtrA_DPMS_TM"/>
</dbReference>
<proteinExistence type="inferred from homology"/>
<dbReference type="InterPro" id="IPR051401">
    <property type="entry name" value="GtrA_CellWall_Glycosyl"/>
</dbReference>
<comment type="similarity">
    <text evidence="2">Belongs to the GtrA family.</text>
</comment>
<dbReference type="PANTHER" id="PTHR38459">
    <property type="entry name" value="PROPHAGE BACTOPRENOL-LINKED GLUCOSE TRANSLOCASE HOMOLOG"/>
    <property type="match status" value="1"/>
</dbReference>
<evidence type="ECO:0000256" key="5">
    <source>
        <dbReference type="ARBA" id="ARBA00023136"/>
    </source>
</evidence>
<evidence type="ECO:0000256" key="2">
    <source>
        <dbReference type="ARBA" id="ARBA00009399"/>
    </source>
</evidence>
<accession>A0A1I1QBT1</accession>
<evidence type="ECO:0000256" key="6">
    <source>
        <dbReference type="SAM" id="Phobius"/>
    </source>
</evidence>
<feature type="transmembrane region" description="Helical" evidence="6">
    <location>
        <begin position="20"/>
        <end position="46"/>
    </location>
</feature>
<dbReference type="EMBL" id="FNVB01000011">
    <property type="protein sequence ID" value="SEG96414.1"/>
    <property type="molecule type" value="Genomic_DNA"/>
</dbReference>
<dbReference type="EMBL" id="FOME01000003">
    <property type="protein sequence ID" value="SFD19477.1"/>
    <property type="molecule type" value="Genomic_DNA"/>
</dbReference>
<dbReference type="Proteomes" id="UP000236729">
    <property type="component" value="Unassembled WGS sequence"/>
</dbReference>
<dbReference type="Pfam" id="PF04138">
    <property type="entry name" value="GtrA_DPMS_TM"/>
    <property type="match status" value="1"/>
</dbReference>
<evidence type="ECO:0000313" key="8">
    <source>
        <dbReference type="EMBL" id="SEG96414.1"/>
    </source>
</evidence>
<evidence type="ECO:0000256" key="3">
    <source>
        <dbReference type="ARBA" id="ARBA00022692"/>
    </source>
</evidence>
<keyword evidence="5 6" id="KW-0472">Membrane</keyword>
<evidence type="ECO:0000256" key="1">
    <source>
        <dbReference type="ARBA" id="ARBA00004141"/>
    </source>
</evidence>
<sequence>MNANPDAEPRTNQGFFTQAFRFGLVGIGGAAVDYGSLTLILALGTWPEPARILSFTIGSTAVYLVNRRWTFTSSRSTREVVALTAVLALTFALVAGVNALALRLLPEGPWQITLAWAISQAIATTFNFLAQRTIVFRQRSTNPAT</sequence>
<comment type="subcellular location">
    <subcellularLocation>
        <location evidence="1">Membrane</location>
        <topology evidence="1">Multi-pass membrane protein</topology>
    </subcellularLocation>
</comment>
<dbReference type="GO" id="GO:0000271">
    <property type="term" value="P:polysaccharide biosynthetic process"/>
    <property type="evidence" value="ECO:0007669"/>
    <property type="project" value="InterPro"/>
</dbReference>
<feature type="transmembrane region" description="Helical" evidence="6">
    <location>
        <begin position="52"/>
        <end position="69"/>
    </location>
</feature>
<feature type="transmembrane region" description="Helical" evidence="6">
    <location>
        <begin position="110"/>
        <end position="130"/>
    </location>
</feature>
<keyword evidence="3 6" id="KW-0812">Transmembrane</keyword>
<dbReference type="AlphaFoldDB" id="A0A1H6EI11"/>
<dbReference type="Proteomes" id="UP000199690">
    <property type="component" value="Unassembled WGS sequence"/>
</dbReference>
<dbReference type="PANTHER" id="PTHR38459:SF6">
    <property type="entry name" value="ARABINOGALACTAN BIOSYNTHESIS RECRUITING PROTEIN RV3789"/>
    <property type="match status" value="1"/>
</dbReference>
<reference evidence="8" key="2">
    <citation type="submission" date="2016-10" db="EMBL/GenBank/DDBJ databases">
        <authorList>
            <person name="de Groot N.N."/>
        </authorList>
    </citation>
    <scope>NUCLEOTIDE SEQUENCE [LARGE SCALE GENOMIC DNA]</scope>
    <source>
        <strain evidence="8">ATCC 20501</strain>
    </source>
</reference>
<keyword evidence="4 6" id="KW-1133">Transmembrane helix</keyword>
<evidence type="ECO:0000313" key="11">
    <source>
        <dbReference type="Proteomes" id="UP000236729"/>
    </source>
</evidence>
<evidence type="ECO:0000256" key="4">
    <source>
        <dbReference type="ARBA" id="ARBA00022989"/>
    </source>
</evidence>
<dbReference type="SMR" id="A0A1H6EI11"/>
<reference evidence="10 11" key="1">
    <citation type="submission" date="2016-10" db="EMBL/GenBank/DDBJ databases">
        <authorList>
            <person name="Varghese N."/>
            <person name="Submissions S."/>
        </authorList>
    </citation>
    <scope>NUCLEOTIDE SEQUENCE [LARGE SCALE GENOMIC DNA]</scope>
    <source>
        <strain evidence="11">ATCC 20501</strain>
        <strain evidence="9 10">CGMCC 4.3529</strain>
    </source>
</reference>
<feature type="transmembrane region" description="Helical" evidence="6">
    <location>
        <begin position="81"/>
        <end position="104"/>
    </location>
</feature>
<dbReference type="GO" id="GO:0005886">
    <property type="term" value="C:plasma membrane"/>
    <property type="evidence" value="ECO:0007669"/>
    <property type="project" value="TreeGrafter"/>
</dbReference>
<feature type="domain" description="GtrA/DPMS transmembrane" evidence="7">
    <location>
        <begin position="21"/>
        <end position="136"/>
    </location>
</feature>
<keyword evidence="10" id="KW-1185">Reference proteome</keyword>
<organism evidence="8 11">
    <name type="scientific">Saccharopolyspora kobensis</name>
    <dbReference type="NCBI Taxonomy" id="146035"/>
    <lineage>
        <taxon>Bacteria</taxon>
        <taxon>Bacillati</taxon>
        <taxon>Actinomycetota</taxon>
        <taxon>Actinomycetes</taxon>
        <taxon>Pseudonocardiales</taxon>
        <taxon>Pseudonocardiaceae</taxon>
        <taxon>Saccharopolyspora</taxon>
    </lineage>
</organism>
<protein>
    <submittedName>
        <fullName evidence="8">PEP-CTERM protein-sorting domain-containing protein</fullName>
    </submittedName>
</protein>
<evidence type="ECO:0000313" key="10">
    <source>
        <dbReference type="Proteomes" id="UP000199690"/>
    </source>
</evidence>
<dbReference type="RefSeq" id="WP_093350244.1">
    <property type="nucleotide sequence ID" value="NZ_FNVB01000011.1"/>
</dbReference>
<name>A0A1H6EI11_9PSEU</name>
<evidence type="ECO:0000313" key="9">
    <source>
        <dbReference type="EMBL" id="SFD19477.1"/>
    </source>
</evidence>